<evidence type="ECO:0000256" key="1">
    <source>
        <dbReference type="ARBA" id="ARBA00008560"/>
    </source>
</evidence>
<evidence type="ECO:0000313" key="8">
    <source>
        <dbReference type="Proteomes" id="UP000199513"/>
    </source>
</evidence>
<dbReference type="AlphaFoldDB" id="A0A1I2HEU5"/>
<evidence type="ECO:0000313" key="7">
    <source>
        <dbReference type="EMBL" id="SFF27437.1"/>
    </source>
</evidence>
<feature type="region of interest" description="Disordered" evidence="6">
    <location>
        <begin position="1"/>
        <end position="23"/>
    </location>
</feature>
<dbReference type="Pfam" id="PF01783">
    <property type="entry name" value="Ribosomal_L32p"/>
    <property type="match status" value="1"/>
</dbReference>
<protein>
    <recommendedName>
        <fullName evidence="4 5">Large ribosomal subunit protein bL32</fullName>
    </recommendedName>
</protein>
<dbReference type="InterPro" id="IPR011332">
    <property type="entry name" value="Ribosomal_zn-bd"/>
</dbReference>
<evidence type="ECO:0000256" key="2">
    <source>
        <dbReference type="ARBA" id="ARBA00022980"/>
    </source>
</evidence>
<proteinExistence type="inferred from homology"/>
<dbReference type="InterPro" id="IPR044957">
    <property type="entry name" value="Ribosomal_bL32_bact"/>
</dbReference>
<evidence type="ECO:0000256" key="4">
    <source>
        <dbReference type="ARBA" id="ARBA00035178"/>
    </source>
</evidence>
<keyword evidence="2 5" id="KW-0689">Ribosomal protein</keyword>
<sequence>MAHPKSKISKTRRDKRRTHDKCTPATIATCPTTGEAHLYHRAHWHEGKLYYKGKVVMEKETTTTDSE</sequence>
<keyword evidence="8" id="KW-1185">Reference proteome</keyword>
<dbReference type="PANTHER" id="PTHR35534:SF1">
    <property type="entry name" value="LARGE RIBOSOMAL SUBUNIT PROTEIN BL32"/>
    <property type="match status" value="1"/>
</dbReference>
<gene>
    <name evidence="5" type="primary">rpmF</name>
    <name evidence="7" type="ORF">SAMN04488541_102325</name>
</gene>
<dbReference type="SUPFAM" id="SSF57829">
    <property type="entry name" value="Zn-binding ribosomal proteins"/>
    <property type="match status" value="1"/>
</dbReference>
<dbReference type="GO" id="GO:0003735">
    <property type="term" value="F:structural constituent of ribosome"/>
    <property type="evidence" value="ECO:0007669"/>
    <property type="project" value="InterPro"/>
</dbReference>
<dbReference type="HAMAP" id="MF_00340">
    <property type="entry name" value="Ribosomal_bL32"/>
    <property type="match status" value="1"/>
</dbReference>
<dbReference type="EMBL" id="FONY01000023">
    <property type="protein sequence ID" value="SFF27437.1"/>
    <property type="molecule type" value="Genomic_DNA"/>
</dbReference>
<evidence type="ECO:0000256" key="5">
    <source>
        <dbReference type="HAMAP-Rule" id="MF_00340"/>
    </source>
</evidence>
<dbReference type="GO" id="GO:0006412">
    <property type="term" value="P:translation"/>
    <property type="evidence" value="ECO:0007669"/>
    <property type="project" value="UniProtKB-UniRule"/>
</dbReference>
<name>A0A1I2HEU5_9BACT</name>
<dbReference type="OrthoDB" id="9812874at2"/>
<dbReference type="PANTHER" id="PTHR35534">
    <property type="entry name" value="50S RIBOSOMAL PROTEIN L32"/>
    <property type="match status" value="1"/>
</dbReference>
<evidence type="ECO:0000256" key="3">
    <source>
        <dbReference type="ARBA" id="ARBA00023274"/>
    </source>
</evidence>
<dbReference type="RefSeq" id="WP_091546260.1">
    <property type="nucleotide sequence ID" value="NZ_FONY01000023.1"/>
</dbReference>
<keyword evidence="3 5" id="KW-0687">Ribonucleoprotein</keyword>
<comment type="similarity">
    <text evidence="1 5">Belongs to the bacterial ribosomal protein bL32 family.</text>
</comment>
<reference evidence="7 8" key="1">
    <citation type="submission" date="2016-10" db="EMBL/GenBank/DDBJ databases">
        <authorList>
            <person name="de Groot N.N."/>
        </authorList>
    </citation>
    <scope>NUCLEOTIDE SEQUENCE [LARGE SCALE GENOMIC DNA]</scope>
    <source>
        <strain>GEY</strain>
        <strain evidence="8">DSM 9560</strain>
    </source>
</reference>
<dbReference type="InterPro" id="IPR002677">
    <property type="entry name" value="Ribosomal_bL32"/>
</dbReference>
<dbReference type="NCBIfam" id="TIGR01031">
    <property type="entry name" value="rpmF_bact"/>
    <property type="match status" value="1"/>
</dbReference>
<dbReference type="STRING" id="1003.SAMN04488541_102325"/>
<organism evidence="7 8">
    <name type="scientific">Thermoflexibacter ruber</name>
    <dbReference type="NCBI Taxonomy" id="1003"/>
    <lineage>
        <taxon>Bacteria</taxon>
        <taxon>Pseudomonadati</taxon>
        <taxon>Bacteroidota</taxon>
        <taxon>Cytophagia</taxon>
        <taxon>Cytophagales</taxon>
        <taxon>Thermoflexibacteraceae</taxon>
        <taxon>Thermoflexibacter</taxon>
    </lineage>
</organism>
<feature type="compositionally biased region" description="Basic residues" evidence="6">
    <location>
        <begin position="1"/>
        <end position="19"/>
    </location>
</feature>
<evidence type="ECO:0000256" key="6">
    <source>
        <dbReference type="SAM" id="MobiDB-lite"/>
    </source>
</evidence>
<dbReference type="Proteomes" id="UP000199513">
    <property type="component" value="Unassembled WGS sequence"/>
</dbReference>
<accession>A0A1I2HEU5</accession>
<dbReference type="GO" id="GO:0015934">
    <property type="term" value="C:large ribosomal subunit"/>
    <property type="evidence" value="ECO:0007669"/>
    <property type="project" value="InterPro"/>
</dbReference>